<protein>
    <recommendedName>
        <fullName evidence="4">PorT family protein</fullName>
    </recommendedName>
</protein>
<feature type="chain" id="PRO_5030106466" description="PorT family protein" evidence="1">
    <location>
        <begin position="26"/>
        <end position="265"/>
    </location>
</feature>
<evidence type="ECO:0000313" key="3">
    <source>
        <dbReference type="Proteomes" id="UP000315995"/>
    </source>
</evidence>
<proteinExistence type="predicted"/>
<evidence type="ECO:0008006" key="4">
    <source>
        <dbReference type="Google" id="ProtNLM"/>
    </source>
</evidence>
<dbReference type="OrthoDB" id="5497728at2"/>
<evidence type="ECO:0000256" key="1">
    <source>
        <dbReference type="SAM" id="SignalP"/>
    </source>
</evidence>
<reference evidence="2 3" key="1">
    <citation type="submission" date="2019-06" db="EMBL/GenBank/DDBJ databases">
        <title>Persicimonas caeni gen. nov., sp. nov., a predatory bacterium isolated from solar saltern.</title>
        <authorList>
            <person name="Wang S."/>
        </authorList>
    </citation>
    <scope>NUCLEOTIDE SEQUENCE [LARGE SCALE GENOMIC DNA]</scope>
    <source>
        <strain evidence="2 3">YN101</strain>
    </source>
</reference>
<accession>A0A4Y6PUH9</accession>
<sequence length="265" mass="29554">MNCSRLLSLVCLIAASLAFTSTASAQSKTRVDLSVGIKGGAAMSAVTEVPNLTPEQWTRYGARDDVSGFFGAFGVGAAAGLALEARAWEVLGLETGFYYSQDHATGWLDKEHATSNTNLGRIYSEQETSALHIPLLLKVNAKTEMIKPFFGLGLEFVLQQDSDLSYRTDDRAVEPFEREYERRNRIEESSYTLLQITTGIEIDLGEVRIPIEVRAGYNLGWDETFNARVDPRQQDDGSYLLFYNGEYLGNFGFFTGVMYDWDLMI</sequence>
<evidence type="ECO:0000313" key="2">
    <source>
        <dbReference type="EMBL" id="QDG52004.1"/>
    </source>
</evidence>
<keyword evidence="1" id="KW-0732">Signal</keyword>
<accession>A0A5B8Y5K9</accession>
<gene>
    <name evidence="2" type="ORF">FIV42_15025</name>
</gene>
<dbReference type="EMBL" id="CP041186">
    <property type="protein sequence ID" value="QDG52004.1"/>
    <property type="molecule type" value="Genomic_DNA"/>
</dbReference>
<keyword evidence="3" id="KW-1185">Reference proteome</keyword>
<feature type="signal peptide" evidence="1">
    <location>
        <begin position="1"/>
        <end position="25"/>
    </location>
</feature>
<dbReference type="Proteomes" id="UP000315995">
    <property type="component" value="Chromosome"/>
</dbReference>
<dbReference type="RefSeq" id="WP_141198481.1">
    <property type="nucleotide sequence ID" value="NZ_CP041186.1"/>
</dbReference>
<organism evidence="2 3">
    <name type="scientific">Persicimonas caeni</name>
    <dbReference type="NCBI Taxonomy" id="2292766"/>
    <lineage>
        <taxon>Bacteria</taxon>
        <taxon>Deltaproteobacteria</taxon>
        <taxon>Bradymonadales</taxon>
        <taxon>Bradymonadaceae</taxon>
        <taxon>Persicimonas</taxon>
    </lineage>
</organism>
<dbReference type="AlphaFoldDB" id="A0A4Y6PUH9"/>
<name>A0A4Y6PUH9_PERCE</name>